<feature type="transmembrane region" description="Helical" evidence="2">
    <location>
        <begin position="248"/>
        <end position="266"/>
    </location>
</feature>
<keyword evidence="2" id="KW-0472">Membrane</keyword>
<evidence type="ECO:0000256" key="1">
    <source>
        <dbReference type="SAM" id="MobiDB-lite"/>
    </source>
</evidence>
<feature type="region of interest" description="Disordered" evidence="1">
    <location>
        <begin position="746"/>
        <end position="777"/>
    </location>
</feature>
<dbReference type="GO" id="GO:0007166">
    <property type="term" value="P:cell surface receptor signaling pathway"/>
    <property type="evidence" value="ECO:0007669"/>
    <property type="project" value="InterPro"/>
</dbReference>
<sequence length="1555" mass="178881">MVDPVSLVGMILTMVQLIASAAETARQNKKKCWELAQRARTLANVLPDSKYPAANDQETETVMRRLEETLHEALTLIQSCQTVTVFSRSRKAAELDGVNRKINDCITDLNFIRQWSLMAGVVRLWNDWEAQILVLASFMLQVFLLMFARMRRRNISIIPRTLLWLAYLLADSIAIYILGHMSFYGKSHGHQQLMAFWAPFLLVHLGGQDNITAYSIEDSQLWLRHLLSFVVQTVGVAYVLYKYVAGSWTLATAAMLIFVAGVLKYGERVWALKSSSLENMISFLDSRKLSEAKREQHAQQGQGEKLDPEEVLQGAHDLLPICMAQFVDYKFWPSQFQSKAVELFDNKGQMFELVEMQLSLMYDFLYTKAAVVFTWYGCFIRVISSAATISTFFLFQSSIGKNVFNRVDAIVTYILIAGAVLLEMIALLKAMGSTWTCALLHAGRWHWLHGIIVSIRRRVKAAERNRRWSGSIGHPELLNSSHGSGGCVQSLRCKGLWKKLGQSLPLISDDTKKLVLEEVRRMVEACEGKEDIMRSYSGQCALNPWHGFFKDPTSHAGIDFDDKILSWYFATKMFFSQSSNVEERDDVMEAVRAVSNYMIFLLAERPYMLPSPVRPGLYANTEAAYMGLDFFDMEHLSRRGELDRRRRMWDLDTRRDGDELYRVRGKLDIIREDLDVIREHLVRKRKDLGRKRCNRAELYSAMEVLDRSLAELNRRLEELDDLRLEVGTRREKLEVLDRKSKRLDKKREELDKRSKEPPSPLVLARGTMLEDPEELDRRREELNRRRSELNARREENLDVDLEELKRTIKRLEELDRRVHLGPPPSLIRGAELAVWLLEAEKARGKQEVRRVLLGVWVEMMCYVAHRCTRDSHAKQLNSGGEFITVVWLLSTAVFNRRYCDEDWFKSGVWEFFRPPFQLEEEHEDDDDEAGEDGGGVQHLQPYSDDDSSVSSVSASTSSLSAVPSHGALFLRDEPTSGAKLTNISIVPRTLLWLAYLLADATAIYILGHMSFYGKSHKHQQLMAFWAPFLLVHLGGQDNITAYSIEDSQLWPRHLLSFVVQTVGVAYVLYKYVAGSWPLATAAVLIFVSGVLKYGERVWALKFSSLENMSKFLDNRKLSETKREQYALWGQGDKLDPEEVLQGAHDLLPICMAQFVDYKFWPSPFQSRAIELFDKNGQMFELVEMQLSLMYDFLYAKAAVVFTWYGCFIRAISSVASITTFFLFQSSIGKNDFNRVDTIVTYILIAGAVLLEVTSSLNAMGSTWACTLLHARGWHRLHNTILSVRRCVRAAERNRRWSGSIGDPELLNLSHGSGGCVQSLRCKDLWKKLHHTLPVISNGTKKLVLKEVRRMVEACGGKEDIMRSYSGQCVLNPWRGFFKDPTSHAGIDFDDKIISWYFATKIFFSWSSCVEEHDYVEAITAVSNYMIFLLTEHPYMLPSPVRPGLYANNEATYVGLDFSDRERISKRLGLDRRRLWDLDTRMELSRVSAKLDRIREDLNVISKDLNRKKEERRRKLINLVDTRVELDRSWEELNRRREELAVLRIFEKFYTVNLLA</sequence>
<feature type="domain" description="DUF4220" evidence="4">
    <location>
        <begin position="992"/>
        <end position="1307"/>
    </location>
</feature>
<feature type="domain" description="DUF7792" evidence="5">
    <location>
        <begin position="13"/>
        <end position="112"/>
    </location>
</feature>
<feature type="domain" description="DUF4220" evidence="4">
    <location>
        <begin position="164"/>
        <end position="479"/>
    </location>
</feature>
<feature type="transmembrane region" description="Helical" evidence="2">
    <location>
        <begin position="1076"/>
        <end position="1094"/>
    </location>
</feature>
<feature type="transmembrane region" description="Helical" evidence="2">
    <location>
        <begin position="162"/>
        <end position="184"/>
    </location>
</feature>
<evidence type="ECO:0000259" key="4">
    <source>
        <dbReference type="Pfam" id="PF13968"/>
    </source>
</evidence>
<evidence type="ECO:0000313" key="6">
    <source>
        <dbReference type="EnsemblPlants" id="TraesCS2A02G569300.1"/>
    </source>
</evidence>
<feature type="region of interest" description="Disordered" evidence="1">
    <location>
        <begin position="920"/>
        <end position="952"/>
    </location>
</feature>
<accession>A0A3B6B960</accession>
<dbReference type="InterPro" id="IPR007658">
    <property type="entry name" value="DUF594"/>
</dbReference>
<dbReference type="Pfam" id="PF04578">
    <property type="entry name" value="DUF594"/>
    <property type="match status" value="1"/>
</dbReference>
<name>A0A3B6B960_WHEAT</name>
<dbReference type="EnsemblPlants" id="TraesCS2A02G569300.1">
    <property type="protein sequence ID" value="TraesCS2A02G569300.1"/>
    <property type="gene ID" value="TraesCS2A02G569300"/>
</dbReference>
<feature type="transmembrane region" description="Helical" evidence="2">
    <location>
        <begin position="990"/>
        <end position="1012"/>
    </location>
</feature>
<dbReference type="InterPro" id="IPR059179">
    <property type="entry name" value="MLKL-like_MCAfunc"/>
</dbReference>
<dbReference type="Gene3D" id="1.20.930.20">
    <property type="entry name" value="Adaptor protein Cbl, N-terminal domain"/>
    <property type="match status" value="1"/>
</dbReference>
<evidence type="ECO:0000313" key="7">
    <source>
        <dbReference type="Proteomes" id="UP000019116"/>
    </source>
</evidence>
<dbReference type="InterPro" id="IPR025315">
    <property type="entry name" value="DUF4220"/>
</dbReference>
<dbReference type="InterPro" id="IPR036537">
    <property type="entry name" value="Adaptor_Cbl_N_dom_sf"/>
</dbReference>
<keyword evidence="7" id="KW-1185">Reference proteome</keyword>
<feature type="transmembrane region" description="Helical" evidence="2">
    <location>
        <begin position="1201"/>
        <end position="1223"/>
    </location>
</feature>
<feature type="transmembrane region" description="Helical" evidence="2">
    <location>
        <begin position="373"/>
        <end position="395"/>
    </location>
</feature>
<proteinExistence type="predicted"/>
<dbReference type="STRING" id="4565.A0A3B6B960"/>
<dbReference type="Proteomes" id="UP000019116">
    <property type="component" value="Chromosome 2A"/>
</dbReference>
<feature type="compositionally biased region" description="Acidic residues" evidence="1">
    <location>
        <begin position="920"/>
        <end position="931"/>
    </location>
</feature>
<keyword evidence="2" id="KW-0812">Transmembrane</keyword>
<dbReference type="SMR" id="A0A3B6B960"/>
<evidence type="ECO:0000256" key="3">
    <source>
        <dbReference type="SAM" id="SignalP"/>
    </source>
</evidence>
<feature type="transmembrane region" description="Helical" evidence="2">
    <location>
        <begin position="407"/>
        <end position="428"/>
    </location>
</feature>
<dbReference type="CDD" id="cd21037">
    <property type="entry name" value="MLKL_NTD"/>
    <property type="match status" value="1"/>
</dbReference>
<evidence type="ECO:0000259" key="5">
    <source>
        <dbReference type="Pfam" id="PF25055"/>
    </source>
</evidence>
<evidence type="ECO:0000256" key="2">
    <source>
        <dbReference type="SAM" id="Phobius"/>
    </source>
</evidence>
<protein>
    <recommendedName>
        <fullName evidence="8">DUF4220 domain-containing protein</fullName>
    </recommendedName>
</protein>
<dbReference type="PANTHER" id="PTHR31325">
    <property type="entry name" value="OS01G0798800 PROTEIN-RELATED"/>
    <property type="match status" value="1"/>
</dbReference>
<dbReference type="Pfam" id="PF25055">
    <property type="entry name" value="DUF7792"/>
    <property type="match status" value="1"/>
</dbReference>
<feature type="compositionally biased region" description="Basic and acidic residues" evidence="1">
    <location>
        <begin position="746"/>
        <end position="756"/>
    </location>
</feature>
<keyword evidence="2" id="KW-1133">Transmembrane helix</keyword>
<organism evidence="6">
    <name type="scientific">Triticum aestivum</name>
    <name type="common">Wheat</name>
    <dbReference type="NCBI Taxonomy" id="4565"/>
    <lineage>
        <taxon>Eukaryota</taxon>
        <taxon>Viridiplantae</taxon>
        <taxon>Streptophyta</taxon>
        <taxon>Embryophyta</taxon>
        <taxon>Tracheophyta</taxon>
        <taxon>Spermatophyta</taxon>
        <taxon>Magnoliopsida</taxon>
        <taxon>Liliopsida</taxon>
        <taxon>Poales</taxon>
        <taxon>Poaceae</taxon>
        <taxon>BOP clade</taxon>
        <taxon>Pooideae</taxon>
        <taxon>Triticodae</taxon>
        <taxon>Triticeae</taxon>
        <taxon>Triticinae</taxon>
        <taxon>Triticum</taxon>
    </lineage>
</organism>
<dbReference type="Pfam" id="PF13968">
    <property type="entry name" value="DUF4220"/>
    <property type="match status" value="2"/>
</dbReference>
<dbReference type="OrthoDB" id="689418at2759"/>
<dbReference type="InterPro" id="IPR056694">
    <property type="entry name" value="DUF7792"/>
</dbReference>
<reference evidence="6" key="2">
    <citation type="submission" date="2018-10" db="UniProtKB">
        <authorList>
            <consortium name="EnsemblPlants"/>
        </authorList>
    </citation>
    <scope>IDENTIFICATION</scope>
</reference>
<feature type="chain" id="PRO_5043171643" description="DUF4220 domain-containing protein" evidence="3">
    <location>
        <begin position="22"/>
        <end position="1555"/>
    </location>
</feature>
<keyword evidence="3" id="KW-0732">Signal</keyword>
<feature type="transmembrane region" description="Helical" evidence="2">
    <location>
        <begin position="130"/>
        <end position="150"/>
    </location>
</feature>
<feature type="signal peptide" evidence="3">
    <location>
        <begin position="1"/>
        <end position="21"/>
    </location>
</feature>
<evidence type="ECO:0008006" key="8">
    <source>
        <dbReference type="Google" id="ProtNLM"/>
    </source>
</evidence>
<reference evidence="6" key="1">
    <citation type="submission" date="2018-08" db="EMBL/GenBank/DDBJ databases">
        <authorList>
            <person name="Rossello M."/>
        </authorList>
    </citation>
    <scope>NUCLEOTIDE SEQUENCE [LARGE SCALE GENOMIC DNA]</scope>
    <source>
        <strain evidence="6">cv. Chinese Spring</strain>
    </source>
</reference>
<dbReference type="Gramene" id="TraesCS2A02G569300.1">
    <property type="protein sequence ID" value="TraesCS2A02G569300.1"/>
    <property type="gene ID" value="TraesCS2A02G569300"/>
</dbReference>
<feature type="transmembrane region" description="Helical" evidence="2">
    <location>
        <begin position="1235"/>
        <end position="1256"/>
    </location>
</feature>